<comment type="caution">
    <text evidence="1">The sequence shown here is derived from an EMBL/GenBank/DDBJ whole genome shotgun (WGS) entry which is preliminary data.</text>
</comment>
<evidence type="ECO:0000313" key="1">
    <source>
        <dbReference type="EMBL" id="MYL53185.1"/>
    </source>
</evidence>
<name>A0ACC7VGF0_9BACI</name>
<dbReference type="Proteomes" id="UP000466692">
    <property type="component" value="Unassembled WGS sequence"/>
</dbReference>
<reference evidence="1" key="1">
    <citation type="submission" date="2019-11" db="EMBL/GenBank/DDBJ databases">
        <title>Genome sequences of 17 halophilic strains isolated from different environments.</title>
        <authorList>
            <person name="Furrow R.E."/>
        </authorList>
    </citation>
    <scope>NUCLEOTIDE SEQUENCE</scope>
    <source>
        <strain evidence="1">22510_22_Filter</strain>
    </source>
</reference>
<evidence type="ECO:0000313" key="2">
    <source>
        <dbReference type="Proteomes" id="UP000466692"/>
    </source>
</evidence>
<organism evidence="1 2">
    <name type="scientific">Pontibacillus yanchengensis</name>
    <dbReference type="NCBI Taxonomy" id="462910"/>
    <lineage>
        <taxon>Bacteria</taxon>
        <taxon>Bacillati</taxon>
        <taxon>Bacillota</taxon>
        <taxon>Bacilli</taxon>
        <taxon>Bacillales</taxon>
        <taxon>Bacillaceae</taxon>
        <taxon>Pontibacillus</taxon>
    </lineage>
</organism>
<sequence length="648" mass="76433">MTKLKRLITKEDEIVKIHPPITKEVLEDRKKQYDLLSPKKFATRYNSALFTPVSFELLGWDYSIQLNYCINPFCCNFGKEQHKYDETKGKPSRYKLTGSSKDHKGLYCNDNPMRRGVSQNCKVTPVSNWSVVEEIKRLVEVGGITNIDPEYQFHKDDCTLINISPFNEPKQFYKRGKSKSMSQRYQCKTCKKYTNVLPKRTETTTYHQKKNSILPMFARMLVGKVSVSRCCEMLGIGVGTYYHKLEWLYKRCLEFLERHETQAFKTMKFDDIWLNTDKMHYYLNNVRKKGQGSKKYTGLEELNMQTHLVVTAEALSRYVFRSDIAYDWDTSLSDLNEDTRKLKEDHLNTFSRKNDRLDWSYYPQEPSANDTQDISTYQHELRQIENRGKYVDGLNVASGYTTTAHYWLLKQMVNADEWRMISDDDPSIRNAFYRVFTDELRLSDAHHFICQVDKTKSRSQCLEEYEDARRDLLVWAENRGYDTKHLRGIAYRYLKELFLTHDFHKESVNKDGERYREYASNPIRNPLASKDKGVYSVDCRTDLSSLEPSVIAKMILNVNDHSTNSFIQQIRRRISSLERPLTTARGDKKSYIYANFNPKYAQYVVTILRTYYNFCRPYKTADSKSLTPAQRLGITHKQFDWNDIIYFK</sequence>
<gene>
    <name evidence="1" type="ORF">GLW08_07515</name>
</gene>
<dbReference type="EMBL" id="WMEU01000002">
    <property type="protein sequence ID" value="MYL53185.1"/>
    <property type="molecule type" value="Genomic_DNA"/>
</dbReference>
<keyword evidence="2" id="KW-1185">Reference proteome</keyword>
<proteinExistence type="predicted"/>
<protein>
    <submittedName>
        <fullName evidence="1">Insertion element protein</fullName>
    </submittedName>
</protein>
<accession>A0ACC7VGF0</accession>